<comment type="caution">
    <text evidence="2">The sequence shown here is derived from an EMBL/GenBank/DDBJ whole genome shotgun (WGS) entry which is preliminary data.</text>
</comment>
<name>A0A6A4T1C5_SCOMX</name>
<keyword evidence="1" id="KW-0472">Membrane</keyword>
<accession>A0A6A4T1C5</accession>
<protein>
    <submittedName>
        <fullName evidence="2">Uncharacterized protein</fullName>
    </submittedName>
</protein>
<gene>
    <name evidence="2" type="ORF">F2P81_008092</name>
</gene>
<organism evidence="2 3">
    <name type="scientific">Scophthalmus maximus</name>
    <name type="common">Turbot</name>
    <name type="synonym">Psetta maxima</name>
    <dbReference type="NCBI Taxonomy" id="52904"/>
    <lineage>
        <taxon>Eukaryota</taxon>
        <taxon>Metazoa</taxon>
        <taxon>Chordata</taxon>
        <taxon>Craniata</taxon>
        <taxon>Vertebrata</taxon>
        <taxon>Euteleostomi</taxon>
        <taxon>Actinopterygii</taxon>
        <taxon>Neopterygii</taxon>
        <taxon>Teleostei</taxon>
        <taxon>Neoteleostei</taxon>
        <taxon>Acanthomorphata</taxon>
        <taxon>Carangaria</taxon>
        <taxon>Pleuronectiformes</taxon>
        <taxon>Pleuronectoidei</taxon>
        <taxon>Scophthalmidae</taxon>
        <taxon>Scophthalmus</taxon>
    </lineage>
</organism>
<keyword evidence="1" id="KW-1133">Transmembrane helix</keyword>
<dbReference type="InterPro" id="IPR016187">
    <property type="entry name" value="CTDL_fold"/>
</dbReference>
<proteinExistence type="predicted"/>
<sequence length="469" mass="50994">MGRAALHQQGPNEVRHRFSPCDHDNVKLLERELKDPSGNGPSTRRLRCSVHLEQVQHVAKPGFGLDSHRCRKRNEGNVVQYNKQLRDIRYKRHRVSSSFFILLNIFIMKAVLLLTVLLSGVLAITAAAVEADEAAQAPLELQEENQVEAVEPAQAPLELQEENQVAEIEVGVAAPEVEAPEKSGEMALSVKGRFFACPTGWVRYKNSCYLYVSTGKSWSSAAGWRWVDQSLFNYNYWNSQNSVSSYPCIYLNARGVYIKSRAASSSSLQHQLKPEQNHHTSTRQTLSSFFILLNIFIMKAFLLLTVLLSGVLAITAAPVEADEAAQAPLELQEENQVAEIEVGVAAPGVEGPEKSGEAALSVEVEADEAAQAPLELQEENQVAEIEVGVAAPGVEGPEKSGEAALSVEVEADEAAQAPLELQEENQVAEIEVGVAAPGVEGPEKSGEAALSVEGALSLNETWNAYVHVI</sequence>
<reference evidence="2 3" key="1">
    <citation type="submission" date="2019-06" db="EMBL/GenBank/DDBJ databases">
        <title>Draft genomes of female and male turbot (Scophthalmus maximus).</title>
        <authorList>
            <person name="Xu H."/>
            <person name="Xu X.-W."/>
            <person name="Shao C."/>
            <person name="Chen S."/>
        </authorList>
    </citation>
    <scope>NUCLEOTIDE SEQUENCE [LARGE SCALE GENOMIC DNA]</scope>
    <source>
        <strain evidence="2">Ysfricsl-2016a</strain>
        <tissue evidence="2">Blood</tissue>
    </source>
</reference>
<dbReference type="AlphaFoldDB" id="A0A6A4T1C5"/>
<evidence type="ECO:0000313" key="2">
    <source>
        <dbReference type="EMBL" id="KAF0039857.1"/>
    </source>
</evidence>
<feature type="transmembrane region" description="Helical" evidence="1">
    <location>
        <begin position="99"/>
        <end position="129"/>
    </location>
</feature>
<evidence type="ECO:0000256" key="1">
    <source>
        <dbReference type="SAM" id="Phobius"/>
    </source>
</evidence>
<dbReference type="SUPFAM" id="SSF56436">
    <property type="entry name" value="C-type lectin-like"/>
    <property type="match status" value="1"/>
</dbReference>
<dbReference type="Proteomes" id="UP000438429">
    <property type="component" value="Unassembled WGS sequence"/>
</dbReference>
<dbReference type="EMBL" id="VEVO01000007">
    <property type="protein sequence ID" value="KAF0039857.1"/>
    <property type="molecule type" value="Genomic_DNA"/>
</dbReference>
<feature type="transmembrane region" description="Helical" evidence="1">
    <location>
        <begin position="289"/>
        <end position="314"/>
    </location>
</feature>
<evidence type="ECO:0000313" key="3">
    <source>
        <dbReference type="Proteomes" id="UP000438429"/>
    </source>
</evidence>
<keyword evidence="1" id="KW-0812">Transmembrane</keyword>